<dbReference type="EMBL" id="CP118742">
    <property type="protein sequence ID" value="WEA58279.1"/>
    <property type="molecule type" value="Genomic_DNA"/>
</dbReference>
<protein>
    <recommendedName>
        <fullName evidence="2">Peptidase S74 domain-containing protein</fullName>
    </recommendedName>
</protein>
<evidence type="ECO:0000259" key="2">
    <source>
        <dbReference type="PROSITE" id="PS51688"/>
    </source>
</evidence>
<organism evidence="3 4">
    <name type="scientific">Pediococcus pentosaceus</name>
    <dbReference type="NCBI Taxonomy" id="1255"/>
    <lineage>
        <taxon>Bacteria</taxon>
        <taxon>Bacillati</taxon>
        <taxon>Bacillota</taxon>
        <taxon>Bacilli</taxon>
        <taxon>Lactobacillales</taxon>
        <taxon>Lactobacillaceae</taxon>
        <taxon>Pediococcus</taxon>
    </lineage>
</organism>
<feature type="region of interest" description="Disordered" evidence="1">
    <location>
        <begin position="135"/>
        <end position="160"/>
    </location>
</feature>
<dbReference type="InterPro" id="IPR030392">
    <property type="entry name" value="S74_ICA"/>
</dbReference>
<proteinExistence type="predicted"/>
<evidence type="ECO:0000256" key="1">
    <source>
        <dbReference type="SAM" id="MobiDB-lite"/>
    </source>
</evidence>
<keyword evidence="3" id="KW-0614">Plasmid</keyword>
<feature type="domain" description="Peptidase S74" evidence="2">
    <location>
        <begin position="640"/>
        <end position="753"/>
    </location>
</feature>
<name>A0ABD7XA39_PEDPE</name>
<sequence>MSAIGQGSISVDDNAEAAENAQEIANKGANGVEDINSDNKLTPSEKLSLKRLYDTDVLKHDFDVKQLTSMSLPTTDIDLALSNLTTFTAHYFANMSITETVDRQALNKVFNDFENADKAVEGLFNDAVQQVANNAKEAGDDAKQSAGQAQEASEEAKNNAQQALSNITVVDSKVTKLSGSTTAQFNTLNNGYQEVISTVNNMTISNRNLALGTATAVTMTGENRSNQVQVAYKFSSVIPLGTVVTVSFDVSSSTGVGDFTMQFYGGEPDGKPASSWQIISECSLVNGTKHVSVTLTTDSDHLHVRPRLDFATGTVTVSNFIISESSKEVNWTPAPEDLASQTDITASINNIHLGVKNADSSTATFNMNSDTILLDANKIIFSGNTSILDGTIGTAKIANAAINDAKISNLNGNKIVAGSITAEQLNANDIIANVINGKTINGITITTPNLQLGTNGILSEDWSLNQATSLFNPKKGSGTMTLTQGLLATSGTLSRWWSDDGGYWYGIGDDGSKIRNSSNRVGDNYGAGYAQHNIFDSKGNTLLRLYMDATGVYMNSGGTSNVNTVLTQQGLTTTNVAALGGINGASLTTNGTFNAALGTKNTYGFSIGSQVVSPMIRANSYTYSSNVFISSYGTMGLATSTKANKLDIVDVPNMLQKGYNLLTLNPRQWFDKTSVEAYADVQSGNSDSIESVVNIKPVTGMVAEEVASAGLDDYVVKDENNKVQGLAYDRLWTLLLPVLRDMNDKINKLQKKAGI</sequence>
<gene>
    <name evidence="3" type="ORF">PWB86_09730</name>
</gene>
<accession>A0ABD7XA39</accession>
<geneLocation type="plasmid" evidence="3 4">
    <name>unnamed3</name>
</geneLocation>
<evidence type="ECO:0000313" key="4">
    <source>
        <dbReference type="Proteomes" id="UP001214131"/>
    </source>
</evidence>
<dbReference type="AlphaFoldDB" id="A0ABD7XA39"/>
<dbReference type="RefSeq" id="WP_275000726.1">
    <property type="nucleotide sequence ID" value="NZ_CP118742.1"/>
</dbReference>
<dbReference type="PROSITE" id="PS51688">
    <property type="entry name" value="ICA"/>
    <property type="match status" value="1"/>
</dbReference>
<dbReference type="Proteomes" id="UP001214131">
    <property type="component" value="Plasmid unnamed3"/>
</dbReference>
<reference evidence="3 4" key="1">
    <citation type="submission" date="2023-02" db="EMBL/GenBank/DDBJ databases">
        <title>Comparative genomics and fermentation flavor characterization of five lactic acid bacteria reveal flavor biosynthesis metabolic pathways in fermented muskmelon puree.</title>
        <authorList>
            <person name="Yuan L."/>
            <person name="Li M."/>
            <person name="Xu X."/>
            <person name="Lao F."/>
            <person name="Wu J."/>
        </authorList>
    </citation>
    <scope>NUCLEOTIDE SEQUENCE [LARGE SCALE GENOMIC DNA]</scope>
    <source>
        <strain evidence="3 4">Ca-4</strain>
        <plasmid evidence="3 4">unnamed3</plasmid>
    </source>
</reference>
<evidence type="ECO:0000313" key="3">
    <source>
        <dbReference type="EMBL" id="WEA58279.1"/>
    </source>
</evidence>